<dbReference type="GO" id="GO:0044423">
    <property type="term" value="C:virion component"/>
    <property type="evidence" value="ECO:0007669"/>
    <property type="project" value="UniProtKB-KW"/>
</dbReference>
<dbReference type="InterPro" id="IPR020991">
    <property type="entry name" value="Connector_podovirus"/>
</dbReference>
<comment type="function">
    <text evidence="1">Forms the portal vertex of the capsid. This portal plays critical roles in head assembly, genome packaging, neck/tail attachment, and genome ejection. The portal protein multimerizes as a single ring-shaped homododecamer arranged around a central channel.</text>
</comment>
<evidence type="ECO:0000256" key="10">
    <source>
        <dbReference type="ARBA" id="ARBA00023296"/>
    </source>
</evidence>
<evidence type="ECO:0000256" key="3">
    <source>
        <dbReference type="ARBA" id="ARBA00022470"/>
    </source>
</evidence>
<keyword evidence="3" id="KW-1244">Viral short tail ejection system</keyword>
<reference evidence="11" key="1">
    <citation type="submission" date="2020-04" db="EMBL/GenBank/DDBJ databases">
        <authorList>
            <person name="Chiriac C."/>
            <person name="Salcher M."/>
            <person name="Ghai R."/>
            <person name="Kavagutti S V."/>
        </authorList>
    </citation>
    <scope>NUCLEOTIDE SEQUENCE</scope>
</reference>
<evidence type="ECO:0000256" key="7">
    <source>
        <dbReference type="ARBA" id="ARBA00022950"/>
    </source>
</evidence>
<dbReference type="EMBL" id="LR796375">
    <property type="protein sequence ID" value="CAB4140338.1"/>
    <property type="molecule type" value="Genomic_DNA"/>
</dbReference>
<name>A0A6J5M0V5_9CAUD</name>
<sequence>MNGSAAHLYSELETQRDSYLLRGRDCSRLTLPTLLPDQGTSEVTKFPTPFQGMGARGVNHLAASLLMSLLPPNQPFFRLILDEEAIRALGEAEEYKTEIDQTLSSIERAVMQEIETMAIRSAVFEALKHLIVTGNALIYLGEDGIRVFHLDRYVVKRDPSGKVLKILVKETVSPIELPEEAQPLVQNKRAIDDTVDLYTCIHNTGNGRYEAYQEVMGQRLPSSYGSYKEDSMPWLALRMNRVDGESYGRGYVEEYLGDLRSLEGLTQAIVEGSAAAAKVLFLVNPNGMTRADVLAKSPNGAIREGMASDVSTLQLQKQADFGVALQAISGIRERLNYAFLLAESTIRNAERVTAEEVRLTTAAVERQLGGIYSILAQEFQLPLVNRLMDSMSRKKKMPRVPKEFVKPMIVTGIDALGRGNDLVKLDALLAGVAQTFGPQAVAQYINAGEYLARRAAALGIDTKGLIKSQEDMANEGNRAMMANMTEKLGPSVVGQAGKMMESGMLQQAMAGQTPTMGQ</sequence>
<gene>
    <name evidence="11" type="ORF">UFOVP403_17</name>
</gene>
<keyword evidence="5" id="KW-1188">Viral release from host cell</keyword>
<dbReference type="GO" id="GO:0099002">
    <property type="term" value="P:symbiont genome ejection through host cell envelope, short tail mechanism"/>
    <property type="evidence" value="ECO:0007669"/>
    <property type="project" value="UniProtKB-KW"/>
</dbReference>
<protein>
    <submittedName>
        <fullName evidence="11">Head-to-tail connector protein, podovirus-type</fullName>
    </submittedName>
</protein>
<comment type="subcellular location">
    <subcellularLocation>
        <location evidence="2">Virion</location>
    </subcellularLocation>
</comment>
<keyword evidence="4" id="KW-1162">Viral penetration into host cytoplasm</keyword>
<organism evidence="11">
    <name type="scientific">uncultured Caudovirales phage</name>
    <dbReference type="NCBI Taxonomy" id="2100421"/>
    <lineage>
        <taxon>Viruses</taxon>
        <taxon>Duplodnaviria</taxon>
        <taxon>Heunggongvirae</taxon>
        <taxon>Uroviricota</taxon>
        <taxon>Caudoviricetes</taxon>
        <taxon>Peduoviridae</taxon>
        <taxon>Maltschvirus</taxon>
        <taxon>Maltschvirus maltsch</taxon>
    </lineage>
</organism>
<keyword evidence="8" id="KW-1171">Viral genome ejection through host cell envelope</keyword>
<evidence type="ECO:0000256" key="6">
    <source>
        <dbReference type="ARBA" id="ARBA00022844"/>
    </source>
</evidence>
<evidence type="ECO:0000313" key="11">
    <source>
        <dbReference type="EMBL" id="CAB4140338.1"/>
    </source>
</evidence>
<evidence type="ECO:0000256" key="2">
    <source>
        <dbReference type="ARBA" id="ARBA00004328"/>
    </source>
</evidence>
<keyword evidence="9" id="KW-0231">Viral genome packaging</keyword>
<evidence type="ECO:0000256" key="1">
    <source>
        <dbReference type="ARBA" id="ARBA00003421"/>
    </source>
</evidence>
<accession>A0A6J5M0V5</accession>
<evidence type="ECO:0000256" key="9">
    <source>
        <dbReference type="ARBA" id="ARBA00023219"/>
    </source>
</evidence>
<evidence type="ECO:0000256" key="5">
    <source>
        <dbReference type="ARBA" id="ARBA00022612"/>
    </source>
</evidence>
<keyword evidence="7" id="KW-0118">Viral capsid assembly</keyword>
<evidence type="ECO:0000256" key="4">
    <source>
        <dbReference type="ARBA" id="ARBA00022595"/>
    </source>
</evidence>
<dbReference type="Pfam" id="PF12236">
    <property type="entry name" value="Head-tail_con"/>
    <property type="match status" value="1"/>
</dbReference>
<keyword evidence="10" id="KW-1160">Virus entry into host cell</keyword>
<keyword evidence="6" id="KW-0946">Virion</keyword>
<evidence type="ECO:0000256" key="8">
    <source>
        <dbReference type="ARBA" id="ARBA00023009"/>
    </source>
</evidence>
<proteinExistence type="predicted"/>